<keyword evidence="2 5" id="KW-0689">Ribosomal protein</keyword>
<evidence type="ECO:0000256" key="3">
    <source>
        <dbReference type="ARBA" id="ARBA00023274"/>
    </source>
</evidence>
<keyword evidence="5" id="KW-0496">Mitochondrion</keyword>
<dbReference type="Pfam" id="PF00189">
    <property type="entry name" value="Ribosomal_S3_C"/>
    <property type="match status" value="1"/>
</dbReference>
<evidence type="ECO:0000256" key="2">
    <source>
        <dbReference type="ARBA" id="ARBA00022980"/>
    </source>
</evidence>
<name>A0A5P8DJY5_9EUKA</name>
<dbReference type="AlphaFoldDB" id="A0A5P8DJY5"/>
<dbReference type="GO" id="GO:0022627">
    <property type="term" value="C:cytosolic small ribosomal subunit"/>
    <property type="evidence" value="ECO:0007669"/>
    <property type="project" value="TreeGrafter"/>
</dbReference>
<dbReference type="InterPro" id="IPR009019">
    <property type="entry name" value="KH_sf_prok-type"/>
</dbReference>
<protein>
    <submittedName>
        <fullName evidence="5">Ribosomal protein S3</fullName>
    </submittedName>
</protein>
<dbReference type="PANTHER" id="PTHR11760:SF19">
    <property type="entry name" value="SMALL RIBOSOMAL SUBUNIT PROTEIN US3C"/>
    <property type="match status" value="1"/>
</dbReference>
<dbReference type="SUPFAM" id="SSF54821">
    <property type="entry name" value="Ribosomal protein S3 C-terminal domain"/>
    <property type="match status" value="1"/>
</dbReference>
<dbReference type="InterPro" id="IPR036419">
    <property type="entry name" value="Ribosomal_S3_C_sf"/>
</dbReference>
<geneLocation type="mitochondrion" evidence="5"/>
<evidence type="ECO:0000256" key="1">
    <source>
        <dbReference type="ARBA" id="ARBA00010761"/>
    </source>
</evidence>
<dbReference type="Gene3D" id="3.30.1140.32">
    <property type="entry name" value="Ribosomal protein S3, C-terminal domain"/>
    <property type="match status" value="1"/>
</dbReference>
<dbReference type="InterPro" id="IPR001351">
    <property type="entry name" value="Ribosomal_uS3_C"/>
</dbReference>
<evidence type="ECO:0000259" key="4">
    <source>
        <dbReference type="Pfam" id="PF00189"/>
    </source>
</evidence>
<dbReference type="InterPro" id="IPR057258">
    <property type="entry name" value="Ribosomal_uS3"/>
</dbReference>
<dbReference type="SUPFAM" id="SSF54814">
    <property type="entry name" value="Prokaryotic type KH domain (KH-domain type II)"/>
    <property type="match status" value="1"/>
</dbReference>
<sequence length="254" mass="29503">MSQKTSPISIRLDNIDTWDSLWYSKYKAPSVASTKLNIDFIIRDYIENVLNSLNMLVNRIYIKELNQNYFVTINLYEIGTLSKKDTFVNLNRKKRFLDQGYSEVKQSGINPFYDTKNNFEKITYADIPKLLVYIEKQLHIYTKRPIHLSVIPVSNLGSSASLLGKFLVKELEKPNPSFKKALKNTLSKIKIKSKIRGLRVNCSGRLGRAPMAKLEWFKYGSIPLTKINSRIDYHYETGKTKYGSFGVKVWLYNY</sequence>
<gene>
    <name evidence="5" type="primary">rps3</name>
</gene>
<comment type="similarity">
    <text evidence="1">Belongs to the universal ribosomal protein uS3 family.</text>
</comment>
<dbReference type="GO" id="GO:0003735">
    <property type="term" value="F:structural constituent of ribosome"/>
    <property type="evidence" value="ECO:0007669"/>
    <property type="project" value="InterPro"/>
</dbReference>
<dbReference type="GO" id="GO:0003723">
    <property type="term" value="F:RNA binding"/>
    <property type="evidence" value="ECO:0007669"/>
    <property type="project" value="InterPro"/>
</dbReference>
<evidence type="ECO:0000313" key="5">
    <source>
        <dbReference type="EMBL" id="QFP99103.1"/>
    </source>
</evidence>
<dbReference type="EMBL" id="MN082145">
    <property type="protein sequence ID" value="QFP99103.1"/>
    <property type="molecule type" value="Genomic_DNA"/>
</dbReference>
<reference evidence="5" key="1">
    <citation type="submission" date="2019-06" db="EMBL/GenBank/DDBJ databases">
        <authorList>
            <person name="Wideman J.G."/>
            <person name="Richards T.A."/>
        </authorList>
    </citation>
    <scope>NUCLEOTIDE SEQUENCE</scope>
</reference>
<organism evidence="5">
    <name type="scientific">Telonemida sp</name>
    <dbReference type="NCBI Taxonomy" id="2652706"/>
    <lineage>
        <taxon>Eukaryota</taxon>
        <taxon>Eukaryota incertae sedis</taxon>
        <taxon>Telonemia</taxon>
        <taxon>Telonemida</taxon>
    </lineage>
</organism>
<keyword evidence="3" id="KW-0687">Ribonucleoprotein</keyword>
<dbReference type="PANTHER" id="PTHR11760">
    <property type="entry name" value="30S/40S RIBOSOMAL PROTEIN S3"/>
    <property type="match status" value="1"/>
</dbReference>
<dbReference type="GO" id="GO:0006412">
    <property type="term" value="P:translation"/>
    <property type="evidence" value="ECO:0007669"/>
    <property type="project" value="InterPro"/>
</dbReference>
<feature type="domain" description="Small ribosomal subunit protein uS3 C-terminal" evidence="4">
    <location>
        <begin position="176"/>
        <end position="251"/>
    </location>
</feature>
<proteinExistence type="inferred from homology"/>
<accession>A0A5P8DJY5</accession>